<gene>
    <name evidence="2" type="ORF">HanXRQr2_Chr14g0624211</name>
</gene>
<reference evidence="2" key="2">
    <citation type="submission" date="2020-06" db="EMBL/GenBank/DDBJ databases">
        <title>Helianthus annuus Genome sequencing and assembly Release 2.</title>
        <authorList>
            <person name="Gouzy J."/>
            <person name="Langlade N."/>
            <person name="Munos S."/>
        </authorList>
    </citation>
    <scope>NUCLEOTIDE SEQUENCE</scope>
    <source>
        <tissue evidence="2">Leaves</tissue>
    </source>
</reference>
<dbReference type="Proteomes" id="UP000215914">
    <property type="component" value="Unassembled WGS sequence"/>
</dbReference>
<feature type="compositionally biased region" description="Basic and acidic residues" evidence="1">
    <location>
        <begin position="200"/>
        <end position="213"/>
    </location>
</feature>
<evidence type="ECO:0000313" key="2">
    <source>
        <dbReference type="EMBL" id="KAF5767425.1"/>
    </source>
</evidence>
<feature type="region of interest" description="Disordered" evidence="1">
    <location>
        <begin position="174"/>
        <end position="216"/>
    </location>
</feature>
<organism evidence="2 3">
    <name type="scientific">Helianthus annuus</name>
    <name type="common">Common sunflower</name>
    <dbReference type="NCBI Taxonomy" id="4232"/>
    <lineage>
        <taxon>Eukaryota</taxon>
        <taxon>Viridiplantae</taxon>
        <taxon>Streptophyta</taxon>
        <taxon>Embryophyta</taxon>
        <taxon>Tracheophyta</taxon>
        <taxon>Spermatophyta</taxon>
        <taxon>Magnoliopsida</taxon>
        <taxon>eudicotyledons</taxon>
        <taxon>Gunneridae</taxon>
        <taxon>Pentapetalae</taxon>
        <taxon>asterids</taxon>
        <taxon>campanulids</taxon>
        <taxon>Asterales</taxon>
        <taxon>Asteraceae</taxon>
        <taxon>Asteroideae</taxon>
        <taxon>Heliantheae alliance</taxon>
        <taxon>Heliantheae</taxon>
        <taxon>Helianthus</taxon>
    </lineage>
</organism>
<sequence length="276" mass="32496">MAEENVTAEIKEKTREEILSEKTYRERNIVLNRMDDMQEEYESAVSNKRWDKKRECYYNREGEPVVPKKDIIFDDVLLIIPLRAEYYRNVMKDDTYAKRHEKEIRYAMTSCLRKRDEERMKKSVEEMVNNLKKVAEEVNTKVVVVEVVKEIKSEEVEVNEVVKKVVTEKQQIGEEVRKEEEEEVKNENLEAGNAGDEVGVEEKKNDAEMKQTEAAENTEVPITEVNSDSEVLKLIDQCKKCMEPCRACTEKDEQFRTRDLEFTKLKTFSKKNAKKC</sequence>
<dbReference type="EMBL" id="MNCJ02000329">
    <property type="protein sequence ID" value="KAF5767425.1"/>
    <property type="molecule type" value="Genomic_DNA"/>
</dbReference>
<dbReference type="Gramene" id="mRNA:HanXRQr2_Chr14g0624211">
    <property type="protein sequence ID" value="CDS:HanXRQr2_Chr14g0624211.1"/>
    <property type="gene ID" value="HanXRQr2_Chr14g0624211"/>
</dbReference>
<evidence type="ECO:0000313" key="3">
    <source>
        <dbReference type="Proteomes" id="UP000215914"/>
    </source>
</evidence>
<protein>
    <submittedName>
        <fullName evidence="2">Uncharacterized protein</fullName>
    </submittedName>
</protein>
<name>A0A9K3H4X5_HELAN</name>
<proteinExistence type="predicted"/>
<keyword evidence="3" id="KW-1185">Reference proteome</keyword>
<comment type="caution">
    <text evidence="2">The sequence shown here is derived from an EMBL/GenBank/DDBJ whole genome shotgun (WGS) entry which is preliminary data.</text>
</comment>
<evidence type="ECO:0000256" key="1">
    <source>
        <dbReference type="SAM" id="MobiDB-lite"/>
    </source>
</evidence>
<reference evidence="2" key="1">
    <citation type="journal article" date="2017" name="Nature">
        <title>The sunflower genome provides insights into oil metabolism, flowering and Asterid evolution.</title>
        <authorList>
            <person name="Badouin H."/>
            <person name="Gouzy J."/>
            <person name="Grassa C.J."/>
            <person name="Murat F."/>
            <person name="Staton S.E."/>
            <person name="Cottret L."/>
            <person name="Lelandais-Briere C."/>
            <person name="Owens G.L."/>
            <person name="Carrere S."/>
            <person name="Mayjonade B."/>
            <person name="Legrand L."/>
            <person name="Gill N."/>
            <person name="Kane N.C."/>
            <person name="Bowers J.E."/>
            <person name="Hubner S."/>
            <person name="Bellec A."/>
            <person name="Berard A."/>
            <person name="Berges H."/>
            <person name="Blanchet N."/>
            <person name="Boniface M.C."/>
            <person name="Brunel D."/>
            <person name="Catrice O."/>
            <person name="Chaidir N."/>
            <person name="Claudel C."/>
            <person name="Donnadieu C."/>
            <person name="Faraut T."/>
            <person name="Fievet G."/>
            <person name="Helmstetter N."/>
            <person name="King M."/>
            <person name="Knapp S.J."/>
            <person name="Lai Z."/>
            <person name="Le Paslier M.C."/>
            <person name="Lippi Y."/>
            <person name="Lorenzon L."/>
            <person name="Mandel J.R."/>
            <person name="Marage G."/>
            <person name="Marchand G."/>
            <person name="Marquand E."/>
            <person name="Bret-Mestries E."/>
            <person name="Morien E."/>
            <person name="Nambeesan S."/>
            <person name="Nguyen T."/>
            <person name="Pegot-Espagnet P."/>
            <person name="Pouilly N."/>
            <person name="Raftis F."/>
            <person name="Sallet E."/>
            <person name="Schiex T."/>
            <person name="Thomas J."/>
            <person name="Vandecasteele C."/>
            <person name="Vares D."/>
            <person name="Vear F."/>
            <person name="Vautrin S."/>
            <person name="Crespi M."/>
            <person name="Mangin B."/>
            <person name="Burke J.M."/>
            <person name="Salse J."/>
            <person name="Munos S."/>
            <person name="Vincourt P."/>
            <person name="Rieseberg L.H."/>
            <person name="Langlade N.B."/>
        </authorList>
    </citation>
    <scope>NUCLEOTIDE SEQUENCE</scope>
    <source>
        <tissue evidence="2">Leaves</tissue>
    </source>
</reference>
<accession>A0A9K3H4X5</accession>
<dbReference type="AlphaFoldDB" id="A0A9K3H4X5"/>